<dbReference type="GO" id="GO:0009279">
    <property type="term" value="C:cell outer membrane"/>
    <property type="evidence" value="ECO:0007669"/>
    <property type="project" value="UniProtKB-SubCell"/>
</dbReference>
<dbReference type="InterPro" id="IPR006665">
    <property type="entry name" value="OmpA-like"/>
</dbReference>
<keyword evidence="3" id="KW-0998">Cell outer membrane</keyword>
<dbReference type="InterPro" id="IPR006664">
    <property type="entry name" value="OMP_bac"/>
</dbReference>
<reference evidence="7" key="1">
    <citation type="journal article" date="2014" name="Int. J. Syst. Evol. Microbiol.">
        <title>Complete genome sequence of Corynebacterium casei LMG S-19264T (=DSM 44701T), isolated from a smear-ripened cheese.</title>
        <authorList>
            <consortium name="US DOE Joint Genome Institute (JGI-PGF)"/>
            <person name="Walter F."/>
            <person name="Albersmeier A."/>
            <person name="Kalinowski J."/>
            <person name="Ruckert C."/>
        </authorList>
    </citation>
    <scope>NUCLEOTIDE SEQUENCE</scope>
    <source>
        <strain evidence="7">VKM B-2935</strain>
    </source>
</reference>
<dbReference type="InterPro" id="IPR036737">
    <property type="entry name" value="OmpA-like_sf"/>
</dbReference>
<comment type="caution">
    <text evidence="7">The sequence shown here is derived from an EMBL/GenBank/DDBJ whole genome shotgun (WGS) entry which is preliminary data.</text>
</comment>
<evidence type="ECO:0000256" key="5">
    <source>
        <dbReference type="SAM" id="MobiDB-lite"/>
    </source>
</evidence>
<organism evidence="7 8">
    <name type="scientific">Pseudomonas turukhanskensis</name>
    <dbReference type="NCBI Taxonomy" id="1806536"/>
    <lineage>
        <taxon>Bacteria</taxon>
        <taxon>Pseudomonadati</taxon>
        <taxon>Pseudomonadota</taxon>
        <taxon>Gammaproteobacteria</taxon>
        <taxon>Pseudomonadales</taxon>
        <taxon>Pseudomonadaceae</taxon>
        <taxon>Pseudomonas</taxon>
    </lineage>
</organism>
<name>A0A9W6K7B7_9PSED</name>
<feature type="domain" description="OmpA-like" evidence="6">
    <location>
        <begin position="45"/>
        <end position="160"/>
    </location>
</feature>
<dbReference type="InterPro" id="IPR050330">
    <property type="entry name" value="Bact_OuterMem_StrucFunc"/>
</dbReference>
<evidence type="ECO:0000256" key="2">
    <source>
        <dbReference type="ARBA" id="ARBA00023136"/>
    </source>
</evidence>
<dbReference type="PRINTS" id="PR01021">
    <property type="entry name" value="OMPADOMAIN"/>
</dbReference>
<sequence>MHDRRDVCADTPANTPVNNSGCPLPQYPVAAAAPPPEPAPEPTKTETIVLSDAGDVLFAFDKSDLSESAKASLTEISQRLKGSTLTSVQVAGHTDSKGSDAYNQKLSERRAHSVATFLGAEGIPAEKVSEVGYGESQPVADNGTDEGRAQNRRVELHVTH</sequence>
<proteinExistence type="predicted"/>
<dbReference type="Gene3D" id="3.30.1330.60">
    <property type="entry name" value="OmpA-like domain"/>
    <property type="match status" value="1"/>
</dbReference>
<dbReference type="Pfam" id="PF00691">
    <property type="entry name" value="OmpA"/>
    <property type="match status" value="1"/>
</dbReference>
<comment type="subcellular location">
    <subcellularLocation>
        <location evidence="1">Cell outer membrane</location>
    </subcellularLocation>
</comment>
<dbReference type="PRINTS" id="PR01023">
    <property type="entry name" value="NAFLGMOTY"/>
</dbReference>
<keyword evidence="8" id="KW-1185">Reference proteome</keyword>
<evidence type="ECO:0000313" key="8">
    <source>
        <dbReference type="Proteomes" id="UP001143328"/>
    </source>
</evidence>
<evidence type="ECO:0000259" key="6">
    <source>
        <dbReference type="PROSITE" id="PS51123"/>
    </source>
</evidence>
<dbReference type="PROSITE" id="PS51123">
    <property type="entry name" value="OMPA_2"/>
    <property type="match status" value="1"/>
</dbReference>
<reference evidence="7" key="2">
    <citation type="submission" date="2023-01" db="EMBL/GenBank/DDBJ databases">
        <authorList>
            <person name="Sun Q."/>
            <person name="Evtushenko L."/>
        </authorList>
    </citation>
    <scope>NUCLEOTIDE SEQUENCE</scope>
    <source>
        <strain evidence="7">VKM B-2935</strain>
    </source>
</reference>
<feature type="compositionally biased region" description="Polar residues" evidence="5">
    <location>
        <begin position="12"/>
        <end position="21"/>
    </location>
</feature>
<dbReference type="Proteomes" id="UP001143328">
    <property type="component" value="Unassembled WGS sequence"/>
</dbReference>
<dbReference type="PANTHER" id="PTHR30329:SF21">
    <property type="entry name" value="LIPOPROTEIN YIAD-RELATED"/>
    <property type="match status" value="1"/>
</dbReference>
<dbReference type="EMBL" id="BSFN01000006">
    <property type="protein sequence ID" value="GLK89571.1"/>
    <property type="molecule type" value="Genomic_DNA"/>
</dbReference>
<dbReference type="CDD" id="cd07185">
    <property type="entry name" value="OmpA_C-like"/>
    <property type="match status" value="1"/>
</dbReference>
<dbReference type="AlphaFoldDB" id="A0A9W6K7B7"/>
<gene>
    <name evidence="7" type="ORF">GCM10017655_26330</name>
</gene>
<evidence type="ECO:0000313" key="7">
    <source>
        <dbReference type="EMBL" id="GLK89571.1"/>
    </source>
</evidence>
<protein>
    <recommendedName>
        <fullName evidence="6">OmpA-like domain-containing protein</fullName>
    </recommendedName>
</protein>
<dbReference type="PANTHER" id="PTHR30329">
    <property type="entry name" value="STATOR ELEMENT OF FLAGELLAR MOTOR COMPLEX"/>
    <property type="match status" value="1"/>
</dbReference>
<accession>A0A9W6K7B7</accession>
<evidence type="ECO:0000256" key="1">
    <source>
        <dbReference type="ARBA" id="ARBA00004442"/>
    </source>
</evidence>
<dbReference type="InterPro" id="IPR006690">
    <property type="entry name" value="OMPA-like_CS"/>
</dbReference>
<evidence type="ECO:0000256" key="4">
    <source>
        <dbReference type="PROSITE-ProRule" id="PRU00473"/>
    </source>
</evidence>
<feature type="compositionally biased region" description="Basic and acidic residues" evidence="5">
    <location>
        <begin position="145"/>
        <end position="160"/>
    </location>
</feature>
<dbReference type="PROSITE" id="PS01068">
    <property type="entry name" value="OMPA_1"/>
    <property type="match status" value="1"/>
</dbReference>
<keyword evidence="2 4" id="KW-0472">Membrane</keyword>
<evidence type="ECO:0000256" key="3">
    <source>
        <dbReference type="ARBA" id="ARBA00023237"/>
    </source>
</evidence>
<feature type="region of interest" description="Disordered" evidence="5">
    <location>
        <begin position="1"/>
        <end position="44"/>
    </location>
</feature>
<feature type="region of interest" description="Disordered" evidence="5">
    <location>
        <begin position="129"/>
        <end position="160"/>
    </location>
</feature>
<dbReference type="SUPFAM" id="SSF103088">
    <property type="entry name" value="OmpA-like"/>
    <property type="match status" value="1"/>
</dbReference>